<feature type="compositionally biased region" description="Basic and acidic residues" evidence="1">
    <location>
        <begin position="14"/>
        <end position="55"/>
    </location>
</feature>
<dbReference type="AlphaFoldDB" id="A0A4Y2JB05"/>
<accession>A0A4Y2JB05</accession>
<dbReference type="PANTHER" id="PTHR45786:SF74">
    <property type="entry name" value="ATP-DEPENDENT DNA HELICASE"/>
    <property type="match status" value="1"/>
</dbReference>
<feature type="region of interest" description="Disordered" evidence="1">
    <location>
        <begin position="14"/>
        <end position="56"/>
    </location>
</feature>
<evidence type="ECO:0000313" key="3">
    <source>
        <dbReference type="EMBL" id="GBM87461.1"/>
    </source>
</evidence>
<evidence type="ECO:0000313" key="4">
    <source>
        <dbReference type="Proteomes" id="UP000499080"/>
    </source>
</evidence>
<dbReference type="PANTHER" id="PTHR45786">
    <property type="entry name" value="DNA BINDING PROTEIN-LIKE"/>
    <property type="match status" value="1"/>
</dbReference>
<dbReference type="Proteomes" id="UP000499080">
    <property type="component" value="Unassembled WGS sequence"/>
</dbReference>
<dbReference type="InterPro" id="IPR025476">
    <property type="entry name" value="Helitron_helicase-like"/>
</dbReference>
<comment type="caution">
    <text evidence="3">The sequence shown here is derived from an EMBL/GenBank/DDBJ whole genome shotgun (WGS) entry which is preliminary data.</text>
</comment>
<dbReference type="EMBL" id="BGPR01003383">
    <property type="protein sequence ID" value="GBM87461.1"/>
    <property type="molecule type" value="Genomic_DNA"/>
</dbReference>
<name>A0A4Y2JB05_ARAVE</name>
<gene>
    <name evidence="3" type="ORF">AVEN_9560_1</name>
</gene>
<proteinExistence type="predicted"/>
<organism evidence="3 4">
    <name type="scientific">Araneus ventricosus</name>
    <name type="common">Orbweaver spider</name>
    <name type="synonym">Epeira ventricosa</name>
    <dbReference type="NCBI Taxonomy" id="182803"/>
    <lineage>
        <taxon>Eukaryota</taxon>
        <taxon>Metazoa</taxon>
        <taxon>Ecdysozoa</taxon>
        <taxon>Arthropoda</taxon>
        <taxon>Chelicerata</taxon>
        <taxon>Arachnida</taxon>
        <taxon>Araneae</taxon>
        <taxon>Araneomorphae</taxon>
        <taxon>Entelegynae</taxon>
        <taxon>Araneoidea</taxon>
        <taxon>Araneidae</taxon>
        <taxon>Araneus</taxon>
    </lineage>
</organism>
<feature type="domain" description="Helitron helicase-like" evidence="2">
    <location>
        <begin position="293"/>
        <end position="358"/>
    </location>
</feature>
<keyword evidence="4" id="KW-1185">Reference proteome</keyword>
<sequence>MSLQDLHYNLRRKEQHSNESFDETLQRRSARNEADKLRRVRKRSDQLSQRRDGKVRLPNLTEAPDLFKELLCSNSQEAKNYRQHIREYNAALAFATIGTEIKAPPGTGLYCFRMHGHIYHMVSPLYSKERNKPGYGQLNIFDSSEASNSSMEKNQACLHSVMEKLDALLRSINLFAESYLQMHQLIQSSPAVIVKMVFMEHPDLDLRRYNAPTPRTEVAAIFVGDDEELPANRDICIYPVADSYKNISPPNQCTDPTVYPLLFTNGECGWNSNMDHVEERRSAKRVRVTQLQYYSYRFAIRNAFSILHNSGKLFQQYIVDAYGKTEESRLNYLRLNQKDLRVELYEGLLDALQTEATNNGPRWEN</sequence>
<reference evidence="3 4" key="1">
    <citation type="journal article" date="2019" name="Sci. Rep.">
        <title>Orb-weaving spider Araneus ventricosus genome elucidates the spidroin gene catalogue.</title>
        <authorList>
            <person name="Kono N."/>
            <person name="Nakamura H."/>
            <person name="Ohtoshi R."/>
            <person name="Moran D.A.P."/>
            <person name="Shinohara A."/>
            <person name="Yoshida Y."/>
            <person name="Fujiwara M."/>
            <person name="Mori M."/>
            <person name="Tomita M."/>
            <person name="Arakawa K."/>
        </authorList>
    </citation>
    <scope>NUCLEOTIDE SEQUENCE [LARGE SCALE GENOMIC DNA]</scope>
</reference>
<evidence type="ECO:0000256" key="1">
    <source>
        <dbReference type="SAM" id="MobiDB-lite"/>
    </source>
</evidence>
<dbReference type="OrthoDB" id="7698527at2759"/>
<dbReference type="Pfam" id="PF14214">
    <property type="entry name" value="Helitron_like_N"/>
    <property type="match status" value="1"/>
</dbReference>
<evidence type="ECO:0000259" key="2">
    <source>
        <dbReference type="Pfam" id="PF14214"/>
    </source>
</evidence>
<protein>
    <recommendedName>
        <fullName evidence="2">Helitron helicase-like domain-containing protein</fullName>
    </recommendedName>
</protein>